<feature type="domain" description="BTB" evidence="1">
    <location>
        <begin position="27"/>
        <end position="86"/>
    </location>
</feature>
<dbReference type="EMBL" id="LSMT01000927">
    <property type="protein sequence ID" value="PFX13639.1"/>
    <property type="molecule type" value="Genomic_DNA"/>
</dbReference>
<dbReference type="PROSITE" id="PS50097">
    <property type="entry name" value="BTB"/>
    <property type="match status" value="1"/>
</dbReference>
<dbReference type="PANTHER" id="PTHR22744">
    <property type="entry name" value="HELIX LOOP HELIX PROTEIN 21-RELATED"/>
    <property type="match status" value="1"/>
</dbReference>
<dbReference type="Pfam" id="PF00651">
    <property type="entry name" value="BTB"/>
    <property type="match status" value="1"/>
</dbReference>
<name>A0A2B4RA03_STYPI</name>
<dbReference type="SUPFAM" id="SSF54695">
    <property type="entry name" value="POZ domain"/>
    <property type="match status" value="1"/>
</dbReference>
<dbReference type="InterPro" id="IPR011333">
    <property type="entry name" value="SKP1/BTB/POZ_sf"/>
</dbReference>
<evidence type="ECO:0000313" key="2">
    <source>
        <dbReference type="EMBL" id="PFX13639.1"/>
    </source>
</evidence>
<dbReference type="SMART" id="SM00225">
    <property type="entry name" value="BTB"/>
    <property type="match status" value="1"/>
</dbReference>
<dbReference type="Proteomes" id="UP000225706">
    <property type="component" value="Unassembled WGS sequence"/>
</dbReference>
<comment type="caution">
    <text evidence="2">The sequence shown here is derived from an EMBL/GenBank/DDBJ whole genome shotgun (WGS) entry which is preliminary data.</text>
</comment>
<dbReference type="AlphaFoldDB" id="A0A2B4RA03"/>
<accession>A0A2B4RA03</accession>
<protein>
    <submittedName>
        <fullName evidence="2">Speckle-type POZ protein-like</fullName>
    </submittedName>
</protein>
<dbReference type="CDD" id="cd18186">
    <property type="entry name" value="BTB_POZ_ZBTB_KLHL-like"/>
    <property type="match status" value="1"/>
</dbReference>
<keyword evidence="3" id="KW-1185">Reference proteome</keyword>
<organism evidence="2 3">
    <name type="scientific">Stylophora pistillata</name>
    <name type="common">Smooth cauliflower coral</name>
    <dbReference type="NCBI Taxonomy" id="50429"/>
    <lineage>
        <taxon>Eukaryota</taxon>
        <taxon>Metazoa</taxon>
        <taxon>Cnidaria</taxon>
        <taxon>Anthozoa</taxon>
        <taxon>Hexacorallia</taxon>
        <taxon>Scleractinia</taxon>
        <taxon>Astrocoeniina</taxon>
        <taxon>Pocilloporidae</taxon>
        <taxon>Stylophora</taxon>
    </lineage>
</organism>
<evidence type="ECO:0000313" key="3">
    <source>
        <dbReference type="Proteomes" id="UP000225706"/>
    </source>
</evidence>
<dbReference type="Gene3D" id="3.30.710.10">
    <property type="entry name" value="Potassium Channel Kv1.1, Chain A"/>
    <property type="match status" value="1"/>
</dbReference>
<dbReference type="PANTHER" id="PTHR22744:SF17">
    <property type="entry name" value="BTB DOMAIN-CONTAINING PROTEIN"/>
    <property type="match status" value="1"/>
</dbReference>
<dbReference type="InterPro" id="IPR000210">
    <property type="entry name" value="BTB/POZ_dom"/>
</dbReference>
<dbReference type="OrthoDB" id="5986374at2759"/>
<evidence type="ECO:0000259" key="1">
    <source>
        <dbReference type="PROSITE" id="PS50097"/>
    </source>
</evidence>
<sequence length="530" mass="61977">MLSNLEKDMEGELTNDQLDFSQPWHLSDVVLKVEEERFHVHRSILAMWSPDFSKMFTSEFSEKTADEVLLPGKNVSEIREMLLVIYPTSAKEIDDKNYSFLLNLAREYMMKKLTEKCEGFLMDELSYPRYNSYQCLDLLVTAQSYNLERLQEECIIKARELNCRDLKECQETVDKISSPNYQKVVDGIMQRMQVEIQSLRSKNCQARGVLESIERSASRASEEFEEIMSLLVQVARDSPRDHYRRIRLNNFDDKINVICSHSKAGFMYFQGPLRELKSSLESISRSVTSQEKPTCKYMRHRLKEFSGKTAEEVLLPGKNVSEIREMLLVIYPTSAKEIDDKNYSFLLRKLTEKCEKFLMDELSYPRYNSYQCLDVLVTAQSYNLEMLQVKCINKARELNCWDLKGCQETVDNISSPNYQKVVDGIMQRMEGEIQSLRFKNSQARRVLESIERSASRASEEFEEIVPLLVQVARDSQRDQYRRIRLNSFDDKINFICSHSKAGFMYFQDPLRELKSSLESISRSFTSQEKV</sequence>
<gene>
    <name evidence="2" type="primary">spopl</name>
    <name evidence="2" type="ORF">AWC38_SpisGene22265</name>
</gene>
<proteinExistence type="predicted"/>
<reference evidence="3" key="1">
    <citation type="journal article" date="2017" name="bioRxiv">
        <title>Comparative analysis of the genomes of Stylophora pistillata and Acropora digitifera provides evidence for extensive differences between species of corals.</title>
        <authorList>
            <person name="Voolstra C.R."/>
            <person name="Li Y."/>
            <person name="Liew Y.J."/>
            <person name="Baumgarten S."/>
            <person name="Zoccola D."/>
            <person name="Flot J.-F."/>
            <person name="Tambutte S."/>
            <person name="Allemand D."/>
            <person name="Aranda M."/>
        </authorList>
    </citation>
    <scope>NUCLEOTIDE SEQUENCE [LARGE SCALE GENOMIC DNA]</scope>
</reference>